<evidence type="ECO:0000259" key="5">
    <source>
        <dbReference type="Pfam" id="PF00296"/>
    </source>
</evidence>
<keyword evidence="4" id="KW-0503">Monooxygenase</keyword>
<evidence type="ECO:0000256" key="2">
    <source>
        <dbReference type="ARBA" id="ARBA00022643"/>
    </source>
</evidence>
<proteinExistence type="predicted"/>
<dbReference type="InterPro" id="IPR050172">
    <property type="entry name" value="SsuD_RutA_monooxygenase"/>
</dbReference>
<organism evidence="6 7">
    <name type="scientific">Microbacterium soli</name>
    <dbReference type="NCBI Taxonomy" id="446075"/>
    <lineage>
        <taxon>Bacteria</taxon>
        <taxon>Bacillati</taxon>
        <taxon>Actinomycetota</taxon>
        <taxon>Actinomycetes</taxon>
        <taxon>Micrococcales</taxon>
        <taxon>Microbacteriaceae</taxon>
        <taxon>Microbacterium</taxon>
    </lineage>
</organism>
<dbReference type="Pfam" id="PF00296">
    <property type="entry name" value="Bac_luciferase"/>
    <property type="match status" value="1"/>
</dbReference>
<dbReference type="EMBL" id="BAABCP010000001">
    <property type="protein sequence ID" value="GAA3925127.1"/>
    <property type="molecule type" value="Genomic_DNA"/>
</dbReference>
<dbReference type="InterPro" id="IPR019921">
    <property type="entry name" value="Lucif-like_OxRdtase_Rv2161c"/>
</dbReference>
<dbReference type="NCBIfam" id="TIGR03619">
    <property type="entry name" value="F420_Rv2161c"/>
    <property type="match status" value="1"/>
</dbReference>
<comment type="caution">
    <text evidence="6">The sequence shown here is derived from an EMBL/GenBank/DDBJ whole genome shotgun (WGS) entry which is preliminary data.</text>
</comment>
<dbReference type="RefSeq" id="WP_344817481.1">
    <property type="nucleotide sequence ID" value="NZ_BAABCP010000001.1"/>
</dbReference>
<evidence type="ECO:0000256" key="1">
    <source>
        <dbReference type="ARBA" id="ARBA00022630"/>
    </source>
</evidence>
<keyword evidence="3" id="KW-0560">Oxidoreductase</keyword>
<keyword evidence="1" id="KW-0285">Flavoprotein</keyword>
<name>A0ABP7MKF7_9MICO</name>
<reference evidence="7" key="1">
    <citation type="journal article" date="2019" name="Int. J. Syst. Evol. Microbiol.">
        <title>The Global Catalogue of Microorganisms (GCM) 10K type strain sequencing project: providing services to taxonomists for standard genome sequencing and annotation.</title>
        <authorList>
            <consortium name="The Broad Institute Genomics Platform"/>
            <consortium name="The Broad Institute Genome Sequencing Center for Infectious Disease"/>
            <person name="Wu L."/>
            <person name="Ma J."/>
        </authorList>
    </citation>
    <scope>NUCLEOTIDE SEQUENCE [LARGE SCALE GENOMIC DNA]</scope>
    <source>
        <strain evidence="7">JCM 17024</strain>
    </source>
</reference>
<dbReference type="Gene3D" id="3.20.20.30">
    <property type="entry name" value="Luciferase-like domain"/>
    <property type="match status" value="1"/>
</dbReference>
<protein>
    <submittedName>
        <fullName evidence="6">LLM class F420-dependent oxidoreductase</fullName>
    </submittedName>
</protein>
<evidence type="ECO:0000256" key="4">
    <source>
        <dbReference type="ARBA" id="ARBA00023033"/>
    </source>
</evidence>
<dbReference type="SUPFAM" id="SSF51679">
    <property type="entry name" value="Bacterial luciferase-like"/>
    <property type="match status" value="1"/>
</dbReference>
<dbReference type="InterPro" id="IPR011251">
    <property type="entry name" value="Luciferase-like_dom"/>
</dbReference>
<evidence type="ECO:0000313" key="7">
    <source>
        <dbReference type="Proteomes" id="UP001501591"/>
    </source>
</evidence>
<sequence>MHIGISRPPTPPQGYPDVDGALVAQYAEQCGFESVFYGEHPIRPVSGPSFHVHNNGVPHFQDLMVMLARASALTSTITLGAGAFLIPEHHPIRLARELASLDLYSGGRIICGATTGWSRPEIEALGGNYDRRWAQTIESLGIMRRLWTEQTVEHSGEFYSFPPMQLYPGPAQPRGPKYLLGARLTDRSVERIARHADGWLAVLFTDENIAQAPELAREARQRLDDAAERIGRDPRELQITMILRGPQHDGDLTPRTFPNRDLLRRLEDAGADRALIALSTLRDESDIERVVSAVAESALPS</sequence>
<accession>A0ABP7MKF7</accession>
<dbReference type="PANTHER" id="PTHR42847">
    <property type="entry name" value="ALKANESULFONATE MONOOXYGENASE"/>
    <property type="match status" value="1"/>
</dbReference>
<feature type="domain" description="Luciferase-like" evidence="5">
    <location>
        <begin position="23"/>
        <end position="240"/>
    </location>
</feature>
<keyword evidence="2" id="KW-0288">FMN</keyword>
<dbReference type="PANTHER" id="PTHR42847:SF4">
    <property type="entry name" value="ALKANESULFONATE MONOOXYGENASE-RELATED"/>
    <property type="match status" value="1"/>
</dbReference>
<evidence type="ECO:0000313" key="6">
    <source>
        <dbReference type="EMBL" id="GAA3925127.1"/>
    </source>
</evidence>
<gene>
    <name evidence="6" type="ORF">GCM10022383_00480</name>
</gene>
<dbReference type="InterPro" id="IPR036661">
    <property type="entry name" value="Luciferase-like_sf"/>
</dbReference>
<evidence type="ECO:0000256" key="3">
    <source>
        <dbReference type="ARBA" id="ARBA00023002"/>
    </source>
</evidence>
<dbReference type="Proteomes" id="UP001501591">
    <property type="component" value="Unassembled WGS sequence"/>
</dbReference>
<keyword evidence="7" id="KW-1185">Reference proteome</keyword>